<dbReference type="InterPro" id="IPR027417">
    <property type="entry name" value="P-loop_NTPase"/>
</dbReference>
<dbReference type="InterPro" id="IPR011646">
    <property type="entry name" value="KAP_P-loop"/>
</dbReference>
<dbReference type="SUPFAM" id="SSF52540">
    <property type="entry name" value="P-loop containing nucleoside triphosphate hydrolases"/>
    <property type="match status" value="1"/>
</dbReference>
<reference evidence="2 3" key="1">
    <citation type="journal article" date="2024" name="Int. J. Syst. Evol. Microbiol.">
        <title>Lacrimispora brassicae sp. nov. isolated from fermented cabbage, and proposal of Clostridium indicum Gundawar et al. 2019 and Clostridium methoxybenzovorans Mechichi et al. 1999 as heterotypic synonyms of Lacrimispora amygdalina (Parshina et al. 2003) Haas and Blanchard 2020 and Lacrimispora indolis (McClung and McCoy 1957) Haas and Blanchard 2020, respectively.</title>
        <authorList>
            <person name="Kobayashi H."/>
            <person name="Tanizawa Y."/>
            <person name="Sakamoto M."/>
            <person name="Ohkuma M."/>
            <person name="Tohno M."/>
        </authorList>
    </citation>
    <scope>NUCLEOTIDE SEQUENCE [LARGE SCALE GENOMIC DNA]</scope>
    <source>
        <strain evidence="2 3">DSM 12857</strain>
    </source>
</reference>
<sequence length="428" mass="50208">MDYTNLKFEIDDTLDRKKFVENIMNVIEKWNNVKHENNSLVISLDAPWGSGKSYLINMWKNWLLSEENADKNYYITYYNAWENDDNDSAFIPLVYKLQDLDVYKGNDDYVNNVEEITTNFLKSCGVALLKDGVKKYIGESTANILCKGIDGAAATKKIVDFFSKYKTYIDEKNKFKEALKELIPKDGKLIIFIDELDRCRPTFAIETLEITKHYFNQKDIVFIFAIDLEQLSYSISTMYGAGMDSAGYLRRFFDFNIRIPAGNLYDYIDPLYNQYFKSIESKGSFNEMVVNMFLKLNLSLRDIDKIFNNFIVFYLYYQTHFEHISENMVVKVMEVYLYFMTLKYKFPDIYSLIINKDFIAYDNAPKNWYVLEYKYFVSDNISTLLKRIQTGANHGAGNELISTFGLKNVNCDCTTFSQHIERTIEMFV</sequence>
<comment type="caution">
    <text evidence="2">The sequence shown here is derived from an EMBL/GenBank/DDBJ whole genome shotgun (WGS) entry which is preliminary data.</text>
</comment>
<dbReference type="Proteomes" id="UP001419084">
    <property type="component" value="Unassembled WGS sequence"/>
</dbReference>
<proteinExistence type="predicted"/>
<dbReference type="Pfam" id="PF07693">
    <property type="entry name" value="KAP_NTPase"/>
    <property type="match status" value="1"/>
</dbReference>
<protein>
    <recommendedName>
        <fullName evidence="1">KAP NTPase domain-containing protein</fullName>
    </recommendedName>
</protein>
<gene>
    <name evidence="2" type="ORF">LAD12857_00560</name>
</gene>
<dbReference type="RefSeq" id="WP_346064345.1">
    <property type="nucleotide sequence ID" value="NZ_BRPJ01000002.1"/>
</dbReference>
<dbReference type="EMBL" id="BRPJ01000002">
    <property type="protein sequence ID" value="GLB28133.1"/>
    <property type="molecule type" value="Genomic_DNA"/>
</dbReference>
<accession>A0ABQ5LZD9</accession>
<evidence type="ECO:0000313" key="3">
    <source>
        <dbReference type="Proteomes" id="UP001419084"/>
    </source>
</evidence>
<dbReference type="Gene3D" id="3.40.50.300">
    <property type="entry name" value="P-loop containing nucleotide triphosphate hydrolases"/>
    <property type="match status" value="1"/>
</dbReference>
<evidence type="ECO:0000259" key="1">
    <source>
        <dbReference type="Pfam" id="PF07693"/>
    </source>
</evidence>
<keyword evidence="3" id="KW-1185">Reference proteome</keyword>
<organism evidence="2 3">
    <name type="scientific">Lacrimispora amygdalina</name>
    <dbReference type="NCBI Taxonomy" id="253257"/>
    <lineage>
        <taxon>Bacteria</taxon>
        <taxon>Bacillati</taxon>
        <taxon>Bacillota</taxon>
        <taxon>Clostridia</taxon>
        <taxon>Lachnospirales</taxon>
        <taxon>Lachnospiraceae</taxon>
        <taxon>Lacrimispora</taxon>
    </lineage>
</organism>
<feature type="domain" description="KAP NTPase" evidence="1">
    <location>
        <begin position="16"/>
        <end position="316"/>
    </location>
</feature>
<name>A0ABQ5LZD9_9FIRM</name>
<evidence type="ECO:0000313" key="2">
    <source>
        <dbReference type="EMBL" id="GLB28133.1"/>
    </source>
</evidence>